<feature type="transmembrane region" description="Helical" evidence="1">
    <location>
        <begin position="7"/>
        <end position="30"/>
    </location>
</feature>
<evidence type="ECO:0000256" key="1">
    <source>
        <dbReference type="SAM" id="Phobius"/>
    </source>
</evidence>
<keyword evidence="1" id="KW-0472">Membrane</keyword>
<sequence length="373" mass="42065">MRRFSRLILWIMLGAIIGAALSVVFFAWMLSALVDRVTGGQEAVAEAEVVQPLPMVDFSAGPVDLILEEGLRRWLVQDQSLVRKAATMVMADGQTKPPRSIFGALFSTKQRGEKDDFAISLVRNGETLSQQNCWTVDCVDLPEMQSFLTDMLSAGQQLSEEYESFPDHAGYLRAYAQASASPQRYGEIDPPQPEPERRLPERLYITFPITFFHDDGPATDVPDYATAFREEYAADGDHFELALETTAEDEPFAALMLRRCHDQQVVMRRDGTGPVFPTGWHFVSVDGWIDATPNFADKLEARRDWDLLPSPDNDPERLNRAILAAVAEQGDNPDPRQCYTVDGTTSGNMLTLWRDMPRHYGFRWVRIDEKEAP</sequence>
<organism evidence="2 3">
    <name type="scientific">Paracoccus caeni</name>
    <dbReference type="NCBI Taxonomy" id="657651"/>
    <lineage>
        <taxon>Bacteria</taxon>
        <taxon>Pseudomonadati</taxon>
        <taxon>Pseudomonadota</taxon>
        <taxon>Alphaproteobacteria</taxon>
        <taxon>Rhodobacterales</taxon>
        <taxon>Paracoccaceae</taxon>
        <taxon>Paracoccus</taxon>
    </lineage>
</organism>
<proteinExistence type="predicted"/>
<keyword evidence="1" id="KW-0812">Transmembrane</keyword>
<keyword evidence="1" id="KW-1133">Transmembrane helix</keyword>
<accession>A0A934W012</accession>
<dbReference type="AlphaFoldDB" id="A0A934W012"/>
<keyword evidence="3" id="KW-1185">Reference proteome</keyword>
<dbReference type="Proteomes" id="UP000640485">
    <property type="component" value="Unassembled WGS sequence"/>
</dbReference>
<dbReference type="RefSeq" id="WP_200685244.1">
    <property type="nucleotide sequence ID" value="NZ_JAEPRQ010000002.1"/>
</dbReference>
<gene>
    <name evidence="2" type="ORF">JJJ17_08020</name>
</gene>
<reference evidence="2" key="1">
    <citation type="submission" date="2021-01" db="EMBL/GenBank/DDBJ databases">
        <title>Paracoccus amoyensis sp. nov., isolated from the surface seawater along the coast of Xiamen Island, China.</title>
        <authorList>
            <person name="Lyu L."/>
        </authorList>
    </citation>
    <scope>NUCLEOTIDE SEQUENCE</scope>
    <source>
        <strain evidence="2">MJ17</strain>
    </source>
</reference>
<comment type="caution">
    <text evidence="2">The sequence shown here is derived from an EMBL/GenBank/DDBJ whole genome shotgun (WGS) entry which is preliminary data.</text>
</comment>
<evidence type="ECO:0000313" key="3">
    <source>
        <dbReference type="Proteomes" id="UP000640485"/>
    </source>
</evidence>
<name>A0A934W012_9RHOB</name>
<dbReference type="EMBL" id="JAEPRQ010000002">
    <property type="protein sequence ID" value="MBK4215868.1"/>
    <property type="molecule type" value="Genomic_DNA"/>
</dbReference>
<protein>
    <submittedName>
        <fullName evidence="2">Uncharacterized protein</fullName>
    </submittedName>
</protein>
<evidence type="ECO:0000313" key="2">
    <source>
        <dbReference type="EMBL" id="MBK4215868.1"/>
    </source>
</evidence>